<feature type="compositionally biased region" description="Low complexity" evidence="1">
    <location>
        <begin position="34"/>
        <end position="43"/>
    </location>
</feature>
<feature type="region of interest" description="Disordered" evidence="1">
    <location>
        <begin position="81"/>
        <end position="103"/>
    </location>
</feature>
<accession>A0ABD3QA68</accession>
<evidence type="ECO:0000256" key="1">
    <source>
        <dbReference type="SAM" id="MobiDB-lite"/>
    </source>
</evidence>
<dbReference type="EMBL" id="JABMIG020000059">
    <property type="protein sequence ID" value="KAL3796894.1"/>
    <property type="molecule type" value="Genomic_DNA"/>
</dbReference>
<comment type="caution">
    <text evidence="2">The sequence shown here is derived from an EMBL/GenBank/DDBJ whole genome shotgun (WGS) entry which is preliminary data.</text>
</comment>
<reference evidence="2 3" key="1">
    <citation type="journal article" date="2020" name="G3 (Bethesda)">
        <title>Improved Reference Genome for Cyclotella cryptica CCMP332, a Model for Cell Wall Morphogenesis, Salinity Adaptation, and Lipid Production in Diatoms (Bacillariophyta).</title>
        <authorList>
            <person name="Roberts W.R."/>
            <person name="Downey K.M."/>
            <person name="Ruck E.C."/>
            <person name="Traller J.C."/>
            <person name="Alverson A.J."/>
        </authorList>
    </citation>
    <scope>NUCLEOTIDE SEQUENCE [LARGE SCALE GENOMIC DNA]</scope>
    <source>
        <strain evidence="2 3">CCMP332</strain>
    </source>
</reference>
<evidence type="ECO:0000313" key="2">
    <source>
        <dbReference type="EMBL" id="KAL3796894.1"/>
    </source>
</evidence>
<evidence type="ECO:0000313" key="3">
    <source>
        <dbReference type="Proteomes" id="UP001516023"/>
    </source>
</evidence>
<feature type="compositionally biased region" description="Basic and acidic residues" evidence="1">
    <location>
        <begin position="83"/>
        <end position="103"/>
    </location>
</feature>
<dbReference type="AlphaFoldDB" id="A0ABD3QA68"/>
<organism evidence="2 3">
    <name type="scientific">Cyclotella cryptica</name>
    <dbReference type="NCBI Taxonomy" id="29204"/>
    <lineage>
        <taxon>Eukaryota</taxon>
        <taxon>Sar</taxon>
        <taxon>Stramenopiles</taxon>
        <taxon>Ochrophyta</taxon>
        <taxon>Bacillariophyta</taxon>
        <taxon>Coscinodiscophyceae</taxon>
        <taxon>Thalassiosirophycidae</taxon>
        <taxon>Stephanodiscales</taxon>
        <taxon>Stephanodiscaceae</taxon>
        <taxon>Cyclotella</taxon>
    </lineage>
</organism>
<keyword evidence="3" id="KW-1185">Reference proteome</keyword>
<dbReference type="Proteomes" id="UP001516023">
    <property type="component" value="Unassembled WGS sequence"/>
</dbReference>
<gene>
    <name evidence="2" type="ORF">HJC23_008847</name>
</gene>
<name>A0ABD3QA68_9STRA</name>
<proteinExistence type="predicted"/>
<feature type="region of interest" description="Disordered" evidence="1">
    <location>
        <begin position="1"/>
        <end position="49"/>
    </location>
</feature>
<sequence length="387" mass="44005">MISSLFSRKRRHDVCPTENAPNGAVSPLTDADGNSSSCPSSNSSRKKSRTVALIDRDPFDVNLSQREAALALSQVYLRSARSAADRSRRRSNEAREQCSQRQAECQRAERWHEAVQERWGVISIDHDDSHDNIHGDHAPDERSQEQTFVAGSDCDGEDDVPLGKAVSDDCEGGHTDKLAPLLSNSDGGHLDTITNETRHMKQIQISDAGDKIVNGTYQQCLMYRRNSSHHRVSSDNNIQARHGRLVTPDSIYVHTSGPFLLPQNHVSNIYYDLCLYKKWGYGDKIRWCIGLVPCTVNHDHHEDESVATWNTPREWNFDRSYIYYWMEVSVLSACSANSTRITIEEHAATVPLGGKQDWSACHGIRPVPCLREVEQHRWWQRWRSIWE</sequence>
<protein>
    <submittedName>
        <fullName evidence="2">Uncharacterized protein</fullName>
    </submittedName>
</protein>